<feature type="transmembrane region" description="Helical" evidence="12">
    <location>
        <begin position="159"/>
        <end position="176"/>
    </location>
</feature>
<dbReference type="Gene3D" id="3.40.50.2300">
    <property type="match status" value="1"/>
</dbReference>
<keyword evidence="3 11" id="KW-0597">Phosphoprotein</keyword>
<dbReference type="PROSITE" id="PS50110">
    <property type="entry name" value="RESPONSE_REGULATORY"/>
    <property type="match status" value="1"/>
</dbReference>
<dbReference type="NCBIfam" id="TIGR00229">
    <property type="entry name" value="sensory_box"/>
    <property type="match status" value="1"/>
</dbReference>
<evidence type="ECO:0000256" key="3">
    <source>
        <dbReference type="ARBA" id="ARBA00022553"/>
    </source>
</evidence>
<proteinExistence type="predicted"/>
<keyword evidence="17" id="KW-1185">Reference proteome</keyword>
<dbReference type="EC" id="2.7.13.3" evidence="2"/>
<evidence type="ECO:0000256" key="11">
    <source>
        <dbReference type="PROSITE-ProRule" id="PRU00169"/>
    </source>
</evidence>
<keyword evidence="4" id="KW-0808">Transferase</keyword>
<evidence type="ECO:0000256" key="10">
    <source>
        <dbReference type="ARBA" id="ARBA00070152"/>
    </source>
</evidence>
<evidence type="ECO:0000256" key="9">
    <source>
        <dbReference type="ARBA" id="ARBA00058004"/>
    </source>
</evidence>
<reference evidence="16 17" key="2">
    <citation type="submission" date="2018-12" db="EMBL/GenBank/DDBJ databases">
        <title>Rhizobacter gummiphilus sp. nov., a rubber-degrading bacterium isolated from the soil of a botanical garden in Japan.</title>
        <authorList>
            <person name="Shunsuke S.S."/>
        </authorList>
    </citation>
    <scope>NUCLEOTIDE SEQUENCE [LARGE SCALE GENOMIC DNA]</scope>
    <source>
        <strain evidence="16 17">S-16</strain>
    </source>
</reference>
<evidence type="ECO:0000256" key="8">
    <source>
        <dbReference type="ARBA" id="ARBA00023026"/>
    </source>
</evidence>
<evidence type="ECO:0000313" key="16">
    <source>
        <dbReference type="EMBL" id="RQP21930.1"/>
    </source>
</evidence>
<dbReference type="GO" id="GO:0000155">
    <property type="term" value="F:phosphorelay sensor kinase activity"/>
    <property type="evidence" value="ECO:0007669"/>
    <property type="project" value="InterPro"/>
</dbReference>
<dbReference type="EMBL" id="QUSW01000009">
    <property type="protein sequence ID" value="RQP21930.1"/>
    <property type="molecule type" value="Genomic_DNA"/>
</dbReference>
<evidence type="ECO:0000256" key="5">
    <source>
        <dbReference type="ARBA" id="ARBA00022729"/>
    </source>
</evidence>
<evidence type="ECO:0000256" key="4">
    <source>
        <dbReference type="ARBA" id="ARBA00022679"/>
    </source>
</evidence>
<evidence type="ECO:0000259" key="15">
    <source>
        <dbReference type="PROSITE" id="PS50112"/>
    </source>
</evidence>
<dbReference type="Gene3D" id="1.10.287.130">
    <property type="match status" value="1"/>
</dbReference>
<keyword evidence="12" id="KW-1133">Transmembrane helix</keyword>
<dbReference type="InterPro" id="IPR000014">
    <property type="entry name" value="PAS"/>
</dbReference>
<keyword evidence="12" id="KW-0472">Membrane</keyword>
<dbReference type="CDD" id="cd00082">
    <property type="entry name" value="HisKA"/>
    <property type="match status" value="1"/>
</dbReference>
<dbReference type="Gene3D" id="3.30.450.20">
    <property type="entry name" value="PAS domain"/>
    <property type="match status" value="1"/>
</dbReference>
<keyword evidence="7" id="KW-0902">Two-component regulatory system</keyword>
<dbReference type="PROSITE" id="PS50109">
    <property type="entry name" value="HIS_KIN"/>
    <property type="match status" value="1"/>
</dbReference>
<keyword evidence="6" id="KW-0418">Kinase</keyword>
<reference evidence="16 17" key="1">
    <citation type="submission" date="2018-08" db="EMBL/GenBank/DDBJ databases">
        <authorList>
            <person name="Khan S.A."/>
            <person name="Jeon C.O."/>
            <person name="Chun B.H."/>
            <person name="Jeong S.E."/>
        </authorList>
    </citation>
    <scope>NUCLEOTIDE SEQUENCE [LARGE SCALE GENOMIC DNA]</scope>
    <source>
        <strain evidence="16 17">S-16</strain>
    </source>
</reference>
<dbReference type="Pfam" id="PF02518">
    <property type="entry name" value="HATPase_c"/>
    <property type="match status" value="1"/>
</dbReference>
<dbReference type="Pfam" id="PF00072">
    <property type="entry name" value="Response_reg"/>
    <property type="match status" value="1"/>
</dbReference>
<dbReference type="SUPFAM" id="SSF47384">
    <property type="entry name" value="Homodimeric domain of signal transducing histidine kinase"/>
    <property type="match status" value="1"/>
</dbReference>
<comment type="function">
    <text evidence="9">Member of the two-component regulatory system BvgS/BvgA. Phosphorylates BvgA via a four-step phosphorelay in response to environmental signals.</text>
</comment>
<comment type="caution">
    <text evidence="16">The sequence shown here is derived from an EMBL/GenBank/DDBJ whole genome shotgun (WGS) entry which is preliminary data.</text>
</comment>
<feature type="modified residue" description="4-aspartylphosphate" evidence="11">
    <location>
        <position position="710"/>
    </location>
</feature>
<keyword evidence="8" id="KW-0843">Virulence</keyword>
<feature type="domain" description="Histidine kinase" evidence="13">
    <location>
        <begin position="414"/>
        <end position="639"/>
    </location>
</feature>
<dbReference type="SMART" id="SM00388">
    <property type="entry name" value="HisKA"/>
    <property type="match status" value="1"/>
</dbReference>
<dbReference type="Pfam" id="PF13426">
    <property type="entry name" value="PAS_9"/>
    <property type="match status" value="1"/>
</dbReference>
<dbReference type="CDD" id="cd00130">
    <property type="entry name" value="PAS"/>
    <property type="match status" value="1"/>
</dbReference>
<organism evidence="16 17">
    <name type="scientific">Piscinibacter terrae</name>
    <dbReference type="NCBI Taxonomy" id="2496871"/>
    <lineage>
        <taxon>Bacteria</taxon>
        <taxon>Pseudomonadati</taxon>
        <taxon>Pseudomonadota</taxon>
        <taxon>Betaproteobacteria</taxon>
        <taxon>Burkholderiales</taxon>
        <taxon>Sphaerotilaceae</taxon>
        <taxon>Piscinibacter</taxon>
    </lineage>
</organism>
<dbReference type="SMART" id="SM00387">
    <property type="entry name" value="HATPase_c"/>
    <property type="match status" value="1"/>
</dbReference>
<dbReference type="InterPro" id="IPR036890">
    <property type="entry name" value="HATPase_C_sf"/>
</dbReference>
<dbReference type="InterPro" id="IPR036097">
    <property type="entry name" value="HisK_dim/P_sf"/>
</dbReference>
<dbReference type="SMART" id="SM00448">
    <property type="entry name" value="REC"/>
    <property type="match status" value="1"/>
</dbReference>
<dbReference type="InterPro" id="IPR011006">
    <property type="entry name" value="CheY-like_superfamily"/>
</dbReference>
<feature type="domain" description="PAS" evidence="15">
    <location>
        <begin position="275"/>
        <end position="317"/>
    </location>
</feature>
<dbReference type="FunFam" id="3.30.565.10:FF:000010">
    <property type="entry name" value="Sensor histidine kinase RcsC"/>
    <property type="match status" value="1"/>
</dbReference>
<accession>A0A3N7HIR0</accession>
<sequence>MHGVAHREQGLEGHHGLVVLGVVARQQKNLLAHVSSPGRAARAPLQGLPIDCVDHPGFAGSSGILRPLCCESMPSSPSSMPSSWQRIARWVQHVDSLDPVRRALNAGLAWVLLAMAVLGLTMGGVLIWVGRPALPVCVALAIAPLCMVCWWLNRGGSALGAAGFVVLLIVATTLGIDPHLYAGPVPVVDVAFMISVVAAALFVRPSAGLVALVLQLLALAVALHQSDIPSAQAAHFLAEAAVEMGAIAALLVVAARIFIRTLEKAQQRAKALAQSEERERRLVQANVVGILISDSLGRVTLANDAFLTMLGFDQADFNAGLVQPTTFVPRDQWMRFETALMDMKRHGRSTYETDLLHKDGTSVPVLVSSVWFADREESVAFVLDHTEHRRHERERRAREAAELANASKTTFLANMSHELRTPLNAILGFAQLLEHESTISGNRAPNQARYASLIRDSGEHLLALIEDVLDIARVEAGRLELFPAAMSLREFLDGVSSTAALRCSSKRIGFVYEPSSDLPEGIVADAKRLRQTLLNLLDNAAKFTEAGQVTLRATLLKSDNTSACLRFEVLDTGPGIAREDLDRIFQPFEQVGELRLRRGGAGLGLAICRQLVRLMGGEVRVISHPGKGSRFWFDLDVPLAVLRPPTSNRLMPSGYEGELRSVLVADDVALNRTLLHSVLTPLGFEVHDATDGEQALRQAMRLKPDLIVIDSVMPVLDGVEAIRQIRAAPDLARTPIISISASAMASDRERCLQAGADMFVPKPIDIPQLLDAIERTLKVSWTYPAD</sequence>
<evidence type="ECO:0000259" key="13">
    <source>
        <dbReference type="PROSITE" id="PS50109"/>
    </source>
</evidence>
<comment type="catalytic activity">
    <reaction evidence="1">
        <text>ATP + protein L-histidine = ADP + protein N-phospho-L-histidine.</text>
        <dbReference type="EC" id="2.7.13.3"/>
    </reaction>
</comment>
<keyword evidence="12" id="KW-0812">Transmembrane</keyword>
<dbReference type="PRINTS" id="PR00344">
    <property type="entry name" value="BCTRLSENSOR"/>
</dbReference>
<feature type="transmembrane region" description="Helical" evidence="12">
    <location>
        <begin position="236"/>
        <end position="259"/>
    </location>
</feature>
<dbReference type="PANTHER" id="PTHR43047:SF64">
    <property type="entry name" value="HISTIDINE KINASE CONTAINING CHEY-HOMOLOGOUS RECEIVER DOMAIN AND PAS DOMAIN-RELATED"/>
    <property type="match status" value="1"/>
</dbReference>
<dbReference type="Pfam" id="PF00512">
    <property type="entry name" value="HisKA"/>
    <property type="match status" value="1"/>
</dbReference>
<feature type="transmembrane region" description="Helical" evidence="12">
    <location>
        <begin position="107"/>
        <end position="127"/>
    </location>
</feature>
<evidence type="ECO:0000256" key="1">
    <source>
        <dbReference type="ARBA" id="ARBA00000085"/>
    </source>
</evidence>
<evidence type="ECO:0000313" key="17">
    <source>
        <dbReference type="Proteomes" id="UP000267464"/>
    </source>
</evidence>
<dbReference type="PANTHER" id="PTHR43047">
    <property type="entry name" value="TWO-COMPONENT HISTIDINE PROTEIN KINASE"/>
    <property type="match status" value="1"/>
</dbReference>
<dbReference type="PROSITE" id="PS50112">
    <property type="entry name" value="PAS"/>
    <property type="match status" value="1"/>
</dbReference>
<dbReference type="Gene3D" id="3.30.565.10">
    <property type="entry name" value="Histidine kinase-like ATPase, C-terminal domain"/>
    <property type="match status" value="1"/>
</dbReference>
<protein>
    <recommendedName>
        <fullName evidence="10">Virulence sensor protein BvgS</fullName>
        <ecNumber evidence="2">2.7.13.3</ecNumber>
    </recommendedName>
</protein>
<dbReference type="CDD" id="cd17546">
    <property type="entry name" value="REC_hyHK_CKI1_RcsC-like"/>
    <property type="match status" value="1"/>
</dbReference>
<dbReference type="SUPFAM" id="SSF52172">
    <property type="entry name" value="CheY-like"/>
    <property type="match status" value="1"/>
</dbReference>
<evidence type="ECO:0000256" key="7">
    <source>
        <dbReference type="ARBA" id="ARBA00023012"/>
    </source>
</evidence>
<keyword evidence="5" id="KW-0732">Signal</keyword>
<dbReference type="InterPro" id="IPR003661">
    <property type="entry name" value="HisK_dim/P_dom"/>
</dbReference>
<dbReference type="InterPro" id="IPR035965">
    <property type="entry name" value="PAS-like_dom_sf"/>
</dbReference>
<dbReference type="InterPro" id="IPR001789">
    <property type="entry name" value="Sig_transdc_resp-reg_receiver"/>
</dbReference>
<feature type="transmembrane region" description="Helical" evidence="12">
    <location>
        <begin position="133"/>
        <end position="152"/>
    </location>
</feature>
<feature type="domain" description="Response regulatory" evidence="14">
    <location>
        <begin position="661"/>
        <end position="777"/>
    </location>
</feature>
<gene>
    <name evidence="16" type="ORF">DZC73_26205</name>
</gene>
<dbReference type="AlphaFoldDB" id="A0A3N7HIR0"/>
<dbReference type="CDD" id="cd16922">
    <property type="entry name" value="HATPase_EvgS-ArcB-TorS-like"/>
    <property type="match status" value="1"/>
</dbReference>
<dbReference type="InterPro" id="IPR004358">
    <property type="entry name" value="Sig_transdc_His_kin-like_C"/>
</dbReference>
<feature type="transmembrane region" description="Helical" evidence="12">
    <location>
        <begin position="207"/>
        <end position="224"/>
    </location>
</feature>
<dbReference type="InterPro" id="IPR005467">
    <property type="entry name" value="His_kinase_dom"/>
</dbReference>
<evidence type="ECO:0000256" key="6">
    <source>
        <dbReference type="ARBA" id="ARBA00022777"/>
    </source>
</evidence>
<dbReference type="InterPro" id="IPR003594">
    <property type="entry name" value="HATPase_dom"/>
</dbReference>
<evidence type="ECO:0000256" key="2">
    <source>
        <dbReference type="ARBA" id="ARBA00012438"/>
    </source>
</evidence>
<dbReference type="SUPFAM" id="SSF55785">
    <property type="entry name" value="PYP-like sensor domain (PAS domain)"/>
    <property type="match status" value="1"/>
</dbReference>
<dbReference type="SUPFAM" id="SSF55874">
    <property type="entry name" value="ATPase domain of HSP90 chaperone/DNA topoisomerase II/histidine kinase"/>
    <property type="match status" value="1"/>
</dbReference>
<evidence type="ECO:0000259" key="14">
    <source>
        <dbReference type="PROSITE" id="PS50110"/>
    </source>
</evidence>
<evidence type="ECO:0000256" key="12">
    <source>
        <dbReference type="SAM" id="Phobius"/>
    </source>
</evidence>
<name>A0A3N7HIR0_9BURK</name>
<dbReference type="Proteomes" id="UP000267464">
    <property type="component" value="Unassembled WGS sequence"/>
</dbReference>